<organism evidence="2">
    <name type="scientific">Burkholderia pseudomallei 1710a</name>
    <dbReference type="NCBI Taxonomy" id="320371"/>
    <lineage>
        <taxon>Bacteria</taxon>
        <taxon>Pseudomonadati</taxon>
        <taxon>Pseudomonadota</taxon>
        <taxon>Betaproteobacteria</taxon>
        <taxon>Burkholderiales</taxon>
        <taxon>Burkholderiaceae</taxon>
        <taxon>Burkholderia</taxon>
        <taxon>pseudomallei group</taxon>
    </lineage>
</organism>
<gene>
    <name evidence="2" type="ORF">BURPS1710A_2010</name>
</gene>
<feature type="compositionally biased region" description="Basic and acidic residues" evidence="1">
    <location>
        <begin position="18"/>
        <end position="40"/>
    </location>
</feature>
<sequence length="40" mass="4282">MRRAPAPRAAAKPGSDAARIEAPPRHPVNETRVKEVYASG</sequence>
<dbReference type="EMBL" id="CM000832">
    <property type="protein sequence ID" value="EET07489.1"/>
    <property type="molecule type" value="Genomic_DNA"/>
</dbReference>
<dbReference type="AlphaFoldDB" id="A0A0E1W516"/>
<name>A0A0E1W516_BURPE</name>
<proteinExistence type="predicted"/>
<feature type="compositionally biased region" description="Low complexity" evidence="1">
    <location>
        <begin position="1"/>
        <end position="13"/>
    </location>
</feature>
<reference evidence="2" key="1">
    <citation type="submission" date="2009-05" db="EMBL/GenBank/DDBJ databases">
        <authorList>
            <person name="Harkins D.M."/>
            <person name="DeShazer D."/>
            <person name="Woods D.E."/>
            <person name="Brinkac L.M."/>
            <person name="Brown K.A."/>
            <person name="Hung G.C."/>
            <person name="Tuanyok A."/>
            <person name="Zhang B."/>
            <person name="Nierman W.C."/>
        </authorList>
    </citation>
    <scope>NUCLEOTIDE SEQUENCE [LARGE SCALE GENOMIC DNA]</scope>
    <source>
        <strain evidence="2">1710a</strain>
    </source>
</reference>
<evidence type="ECO:0000256" key="1">
    <source>
        <dbReference type="SAM" id="MobiDB-lite"/>
    </source>
</evidence>
<protein>
    <submittedName>
        <fullName evidence="2">Uncharacterized protein</fullName>
    </submittedName>
</protein>
<evidence type="ECO:0000313" key="2">
    <source>
        <dbReference type="EMBL" id="EET07489.1"/>
    </source>
</evidence>
<dbReference type="HOGENOM" id="CLU_3286306_0_0_4"/>
<dbReference type="Proteomes" id="UP000001812">
    <property type="component" value="Chromosome I"/>
</dbReference>
<feature type="region of interest" description="Disordered" evidence="1">
    <location>
        <begin position="1"/>
        <end position="40"/>
    </location>
</feature>
<accession>A0A0E1W516</accession>